<feature type="domain" description="YoaR-like putative peptidoglycan binding" evidence="3">
    <location>
        <begin position="414"/>
        <end position="530"/>
    </location>
</feature>
<dbReference type="Proteomes" id="UP000649753">
    <property type="component" value="Unassembled WGS sequence"/>
</dbReference>
<gene>
    <name evidence="4" type="ORF">H4W31_001992</name>
</gene>
<protein>
    <submittedName>
        <fullName evidence="4">Vancomycin resistance protein YoaR</fullName>
    </submittedName>
</protein>
<evidence type="ECO:0000313" key="5">
    <source>
        <dbReference type="Proteomes" id="UP000649753"/>
    </source>
</evidence>
<evidence type="ECO:0000259" key="3">
    <source>
        <dbReference type="Pfam" id="PF12229"/>
    </source>
</evidence>
<feature type="compositionally biased region" description="Low complexity" evidence="1">
    <location>
        <begin position="194"/>
        <end position="213"/>
    </location>
</feature>
<dbReference type="InterPro" id="IPR022029">
    <property type="entry name" value="YoaR-like_PG-bd"/>
</dbReference>
<dbReference type="InterPro" id="IPR052913">
    <property type="entry name" value="Glycopeptide_resist_protein"/>
</dbReference>
<dbReference type="EMBL" id="JADBEB010000001">
    <property type="protein sequence ID" value="MBE1486354.1"/>
    <property type="molecule type" value="Genomic_DNA"/>
</dbReference>
<reference evidence="4" key="1">
    <citation type="submission" date="2020-10" db="EMBL/GenBank/DDBJ databases">
        <title>Sequencing the genomes of 1000 actinobacteria strains.</title>
        <authorList>
            <person name="Klenk H.-P."/>
        </authorList>
    </citation>
    <scope>NUCLEOTIDE SEQUENCE</scope>
    <source>
        <strain evidence="4">DSM 46832</strain>
    </source>
</reference>
<keyword evidence="2" id="KW-1133">Transmembrane helix</keyword>
<feature type="compositionally biased region" description="Low complexity" evidence="1">
    <location>
        <begin position="156"/>
        <end position="187"/>
    </location>
</feature>
<dbReference type="PANTHER" id="PTHR35788:SF1">
    <property type="entry name" value="EXPORTED PROTEIN"/>
    <property type="match status" value="1"/>
</dbReference>
<evidence type="ECO:0000256" key="1">
    <source>
        <dbReference type="SAM" id="MobiDB-lite"/>
    </source>
</evidence>
<keyword evidence="2" id="KW-0812">Transmembrane</keyword>
<feature type="compositionally biased region" description="Gly residues" evidence="1">
    <location>
        <begin position="145"/>
        <end position="155"/>
    </location>
</feature>
<evidence type="ECO:0000256" key="2">
    <source>
        <dbReference type="SAM" id="Phobius"/>
    </source>
</evidence>
<comment type="caution">
    <text evidence="4">The sequence shown here is derived from an EMBL/GenBank/DDBJ whole genome shotgun (WGS) entry which is preliminary data.</text>
</comment>
<name>A0A927M1L3_9ACTN</name>
<dbReference type="Pfam" id="PF04294">
    <property type="entry name" value="VanW"/>
    <property type="match status" value="1"/>
</dbReference>
<dbReference type="PANTHER" id="PTHR35788">
    <property type="entry name" value="EXPORTED PROTEIN-RELATED"/>
    <property type="match status" value="1"/>
</dbReference>
<feature type="region of interest" description="Disordered" evidence="1">
    <location>
        <begin position="43"/>
        <end position="65"/>
    </location>
</feature>
<feature type="transmembrane region" description="Helical" evidence="2">
    <location>
        <begin position="222"/>
        <end position="245"/>
    </location>
</feature>
<proteinExistence type="predicted"/>
<feature type="region of interest" description="Disordered" evidence="1">
    <location>
        <begin position="145"/>
        <end position="213"/>
    </location>
</feature>
<evidence type="ECO:0000313" key="4">
    <source>
        <dbReference type="EMBL" id="MBE1486354.1"/>
    </source>
</evidence>
<organism evidence="4 5">
    <name type="scientific">Plantactinospora soyae</name>
    <dbReference type="NCBI Taxonomy" id="1544732"/>
    <lineage>
        <taxon>Bacteria</taxon>
        <taxon>Bacillati</taxon>
        <taxon>Actinomycetota</taxon>
        <taxon>Actinomycetes</taxon>
        <taxon>Micromonosporales</taxon>
        <taxon>Micromonosporaceae</taxon>
        <taxon>Plantactinospora</taxon>
    </lineage>
</organism>
<keyword evidence="5" id="KW-1185">Reference proteome</keyword>
<feature type="compositionally biased region" description="Low complexity" evidence="1">
    <location>
        <begin position="51"/>
        <end position="61"/>
    </location>
</feature>
<accession>A0A927M1L3</accession>
<dbReference type="InterPro" id="IPR007391">
    <property type="entry name" value="Vancomycin_resist_VanW"/>
</dbReference>
<dbReference type="Pfam" id="PF12229">
    <property type="entry name" value="PG_binding_4"/>
    <property type="match status" value="1"/>
</dbReference>
<keyword evidence="2" id="KW-0472">Membrane</keyword>
<sequence>MSQYGENRVPVDEQPTIQMAAVSVPAEERPTIQIAAVTLPAEQRSGQARNATAPGTAPFGAGTSGGPRTGVTGPTAGNAGFGGPTAGNPGLGGPTAGNAGFAGPTVGNVSFGGPTAGNVGFGGPAVGNVSFGGATAGNPGLGGPTAGNAGLGGPTAGNPSFGGPTAGAARSGGAAVGGALLDRPTGTDAGGPGTPASGGWENPGAAGPEPAPTARRGLRRTLLAIGTVAAVLVVGGTAAGGYAYAGEVPRGTNVLGIDLGGKSRAEAVTALRADLDRRASTFTTPVPVRIGDRTGEISPAAVGLAVDVEATVAAAVAQRPGPVSLLFGSRDAAPVVTVDAEKLDNELRKIIGKSGPQMTLPAVTFAGTTPKAVYPKPSKGIRADDSARAVRDGWLRGQPVVVPLVETHPVTTTEEVDRLITELAKPAVATAVSVKTERGAFTIPPAAIAKSLVLSSDKTGKIQPRVDEKKLRSALTSQLGRVEVKAKDASMSIQGNKPKMVAGAGGQQVDTATLARELLPVLSKADGREVTAKLKAVQPKVSTDDVAKMGIKERVSSFTTNFTGGLSSARSQNIVTIARDVDGTLVKPGETFSLNGHTGERGYSQGYRDAPVILDGKLVPGVGGGTSQFTTTLFNASYYAGLEDVEHKPHSYWFSRYPAVIESTIFWPNLDFKFKNDTPHGVLIDTSHTSSSITVSMWSTKVYDKVTTEYSPRRNITKPKVIKLAAGPSCIPTNGIDGFTQDAYRVFHKGGKVLKREKFTWKYLAEPRYSCG</sequence>
<dbReference type="AlphaFoldDB" id="A0A927M1L3"/>